<dbReference type="InterPro" id="IPR050619">
    <property type="entry name" value="Flavodoxin"/>
</dbReference>
<dbReference type="Proteomes" id="UP000078287">
    <property type="component" value="Unassembled WGS sequence"/>
</dbReference>
<dbReference type="STRING" id="1707952.A6A03_06175"/>
<accession>A0A178LSF5</accession>
<keyword evidence="5 9" id="KW-0813">Transport</keyword>
<dbReference type="PIRSF" id="PIRSF038996">
    <property type="entry name" value="FldA"/>
    <property type="match status" value="1"/>
</dbReference>
<dbReference type="RefSeq" id="WP_066791674.1">
    <property type="nucleotide sequence ID" value="NZ_LWQS01000125.1"/>
</dbReference>
<dbReference type="OrthoDB" id="9790745at2"/>
<sequence length="185" mass="20706">MIVVVYGSSTNNTKDAATLIAETLRSKTTLPVDLIDVAILKRDLRPLLAYWVWIIGCPTWNIGELQDDWYDAFPQFDQLDLHGTIVALFGFGDQQGYPDTFQDALGLIGRKVRERGATIIGRWPTAGYDFYHSLGVEDGMFFGLALDYENEDDKTTDRIQTWVNQLLDELVPRFEQAPSGGAIAG</sequence>
<evidence type="ECO:0000256" key="6">
    <source>
        <dbReference type="ARBA" id="ARBA00022630"/>
    </source>
</evidence>
<name>A0A178LSF5_9CHLR</name>
<comment type="cofactor">
    <cofactor evidence="1 9">
        <name>FMN</name>
        <dbReference type="ChEBI" id="CHEBI:58210"/>
    </cofactor>
</comment>
<evidence type="ECO:0000256" key="8">
    <source>
        <dbReference type="ARBA" id="ARBA00022982"/>
    </source>
</evidence>
<keyword evidence="7 9" id="KW-0288">FMN</keyword>
<feature type="domain" description="Flavodoxin-like" evidence="10">
    <location>
        <begin position="2"/>
        <end position="167"/>
    </location>
</feature>
<dbReference type="AlphaFoldDB" id="A0A178LSF5"/>
<evidence type="ECO:0000313" key="11">
    <source>
        <dbReference type="EMBL" id="OAN36333.1"/>
    </source>
</evidence>
<dbReference type="NCBIfam" id="TIGR01752">
    <property type="entry name" value="flav_long"/>
    <property type="match status" value="1"/>
</dbReference>
<dbReference type="InterPro" id="IPR008254">
    <property type="entry name" value="Flavodoxin/NO_synth"/>
</dbReference>
<dbReference type="Gene3D" id="3.40.50.360">
    <property type="match status" value="1"/>
</dbReference>
<gene>
    <name evidence="11" type="ORF">A6A03_06175</name>
</gene>
<dbReference type="EMBL" id="LWQS01000125">
    <property type="protein sequence ID" value="OAN36333.1"/>
    <property type="molecule type" value="Genomic_DNA"/>
</dbReference>
<proteinExistence type="inferred from homology"/>
<protein>
    <recommendedName>
        <fullName evidence="4 9">Flavodoxin</fullName>
    </recommendedName>
</protein>
<organism evidence="11 12">
    <name type="scientific">Chloroflexus islandicus</name>
    <dbReference type="NCBI Taxonomy" id="1707952"/>
    <lineage>
        <taxon>Bacteria</taxon>
        <taxon>Bacillati</taxon>
        <taxon>Chloroflexota</taxon>
        <taxon>Chloroflexia</taxon>
        <taxon>Chloroflexales</taxon>
        <taxon>Chloroflexineae</taxon>
        <taxon>Chloroflexaceae</taxon>
        <taxon>Chloroflexus</taxon>
    </lineage>
</organism>
<reference evidence="11 12" key="1">
    <citation type="submission" date="2016-04" db="EMBL/GenBank/DDBJ databases">
        <title>Chloroflexus islandicus sp. nov., a thermophilic filamentous anoxygenic phototrophic bacterium from geyser Strokkur (Iceland).</title>
        <authorList>
            <person name="Gaisin V.A."/>
            <person name="Kalashnikov A.M."/>
            <person name="Sukhacheva M.V."/>
            <person name="Grouzdev D.S."/>
            <person name="Ivanov T.M."/>
            <person name="Kuznetsov B."/>
            <person name="Gorlenko V.M."/>
        </authorList>
    </citation>
    <scope>NUCLEOTIDE SEQUENCE [LARGE SCALE GENOMIC DNA]</scope>
    <source>
        <strain evidence="12">isl-2</strain>
    </source>
</reference>
<evidence type="ECO:0000256" key="5">
    <source>
        <dbReference type="ARBA" id="ARBA00022448"/>
    </source>
</evidence>
<dbReference type="PANTHER" id="PTHR42809">
    <property type="entry name" value="FLAVODOXIN 2"/>
    <property type="match status" value="1"/>
</dbReference>
<evidence type="ECO:0000256" key="4">
    <source>
        <dbReference type="ARBA" id="ARBA00017869"/>
    </source>
</evidence>
<evidence type="ECO:0000256" key="9">
    <source>
        <dbReference type="PIRNR" id="PIRNR038996"/>
    </source>
</evidence>
<dbReference type="PANTHER" id="PTHR42809:SF1">
    <property type="entry name" value="FLAVODOXIN 1"/>
    <property type="match status" value="1"/>
</dbReference>
<comment type="similarity">
    <text evidence="3 9">Belongs to the flavodoxin family.</text>
</comment>
<evidence type="ECO:0000256" key="2">
    <source>
        <dbReference type="ARBA" id="ARBA00003297"/>
    </source>
</evidence>
<dbReference type="InterPro" id="IPR010086">
    <property type="entry name" value="Flavodoxin_lc"/>
</dbReference>
<dbReference type="SUPFAM" id="SSF52218">
    <property type="entry name" value="Flavoproteins"/>
    <property type="match status" value="1"/>
</dbReference>
<dbReference type="GO" id="GO:0010181">
    <property type="term" value="F:FMN binding"/>
    <property type="evidence" value="ECO:0007669"/>
    <property type="project" value="UniProtKB-UniRule"/>
</dbReference>
<comment type="caution">
    <text evidence="11">The sequence shown here is derived from an EMBL/GenBank/DDBJ whole genome shotgun (WGS) entry which is preliminary data.</text>
</comment>
<keyword evidence="12" id="KW-1185">Reference proteome</keyword>
<evidence type="ECO:0000256" key="1">
    <source>
        <dbReference type="ARBA" id="ARBA00001917"/>
    </source>
</evidence>
<evidence type="ECO:0000256" key="3">
    <source>
        <dbReference type="ARBA" id="ARBA00005267"/>
    </source>
</evidence>
<dbReference type="Pfam" id="PF00258">
    <property type="entry name" value="Flavodoxin_1"/>
    <property type="match status" value="1"/>
</dbReference>
<dbReference type="InterPro" id="IPR029039">
    <property type="entry name" value="Flavoprotein-like_sf"/>
</dbReference>
<keyword evidence="6 9" id="KW-0285">Flavoprotein</keyword>
<dbReference type="PROSITE" id="PS50902">
    <property type="entry name" value="FLAVODOXIN_LIKE"/>
    <property type="match status" value="1"/>
</dbReference>
<evidence type="ECO:0000313" key="12">
    <source>
        <dbReference type="Proteomes" id="UP000078287"/>
    </source>
</evidence>
<evidence type="ECO:0000259" key="10">
    <source>
        <dbReference type="PROSITE" id="PS50902"/>
    </source>
</evidence>
<comment type="function">
    <text evidence="2 9">Low-potential electron donor to a number of redox enzymes.</text>
</comment>
<keyword evidence="8 9" id="KW-0249">Electron transport</keyword>
<dbReference type="GO" id="GO:0009055">
    <property type="term" value="F:electron transfer activity"/>
    <property type="evidence" value="ECO:0007669"/>
    <property type="project" value="UniProtKB-UniRule"/>
</dbReference>
<evidence type="ECO:0000256" key="7">
    <source>
        <dbReference type="ARBA" id="ARBA00022643"/>
    </source>
</evidence>